<dbReference type="HOGENOM" id="CLU_2248172_0_0_11"/>
<keyword evidence="1" id="KW-0812">Transmembrane</keyword>
<dbReference type="PATRIC" id="fig|1179773.3.peg.4055"/>
<feature type="transmembrane region" description="Helical" evidence="1">
    <location>
        <begin position="31"/>
        <end position="52"/>
    </location>
</feature>
<accession>K0K189</accession>
<dbReference type="BioCyc" id="SESP1179773:BN6_RS19600-MONOMER"/>
<protein>
    <submittedName>
        <fullName evidence="2">Uncharacterized protein</fullName>
    </submittedName>
</protein>
<feature type="transmembrane region" description="Helical" evidence="1">
    <location>
        <begin position="80"/>
        <end position="99"/>
    </location>
</feature>
<evidence type="ECO:0000313" key="2">
    <source>
        <dbReference type="EMBL" id="CCH31337.1"/>
    </source>
</evidence>
<keyword evidence="1" id="KW-1133">Transmembrane helix</keyword>
<sequence length="104" mass="11488">MSPGRGRAVGTRLCRSAAQRAFQPIVIRKRLIVSTFVLLLVLGAGLFVGIRLNSASEAHAYFSHSRSRLGKVFGTWMRQLVRATVGVIGLLVLLYLVFFQLPMT</sequence>
<organism evidence="2 3">
    <name type="scientific">Saccharothrix espanaensis (strain ATCC 51144 / DSM 44229 / JCM 9112 / NBRC 15066 / NRRL 15764)</name>
    <dbReference type="NCBI Taxonomy" id="1179773"/>
    <lineage>
        <taxon>Bacteria</taxon>
        <taxon>Bacillati</taxon>
        <taxon>Actinomycetota</taxon>
        <taxon>Actinomycetes</taxon>
        <taxon>Pseudonocardiales</taxon>
        <taxon>Pseudonocardiaceae</taxon>
        <taxon>Saccharothrix</taxon>
    </lineage>
</organism>
<name>K0K189_SACES</name>
<dbReference type="KEGG" id="sesp:BN6_40510"/>
<keyword evidence="1" id="KW-0472">Membrane</keyword>
<evidence type="ECO:0000256" key="1">
    <source>
        <dbReference type="SAM" id="Phobius"/>
    </source>
</evidence>
<dbReference type="AlphaFoldDB" id="K0K189"/>
<gene>
    <name evidence="2" type="ordered locus">BN6_40510</name>
</gene>
<keyword evidence="3" id="KW-1185">Reference proteome</keyword>
<reference evidence="2 3" key="1">
    <citation type="journal article" date="2012" name="BMC Genomics">
        <title>Complete genome sequence of Saccharothrix espanaensis DSM 44229T and comparison to the other completely sequenced Pseudonocardiaceae.</title>
        <authorList>
            <person name="Strobel T."/>
            <person name="Al-Dilaimi A."/>
            <person name="Blom J."/>
            <person name="Gessner A."/>
            <person name="Kalinowski J."/>
            <person name="Luzhetska M."/>
            <person name="Puhler A."/>
            <person name="Szczepanowski R."/>
            <person name="Bechthold A."/>
            <person name="Ruckert C."/>
        </authorList>
    </citation>
    <scope>NUCLEOTIDE SEQUENCE [LARGE SCALE GENOMIC DNA]</scope>
    <source>
        <strain evidence="3">ATCC 51144 / DSM 44229 / JCM 9112 / NBRC 15066 / NRRL 15764</strain>
    </source>
</reference>
<dbReference type="Proteomes" id="UP000006281">
    <property type="component" value="Chromosome"/>
</dbReference>
<dbReference type="EMBL" id="HE804045">
    <property type="protein sequence ID" value="CCH31337.1"/>
    <property type="molecule type" value="Genomic_DNA"/>
</dbReference>
<proteinExistence type="predicted"/>
<evidence type="ECO:0000313" key="3">
    <source>
        <dbReference type="Proteomes" id="UP000006281"/>
    </source>
</evidence>